<keyword evidence="3" id="KW-1185">Reference proteome</keyword>
<feature type="compositionally biased region" description="Acidic residues" evidence="1">
    <location>
        <begin position="28"/>
        <end position="43"/>
    </location>
</feature>
<gene>
    <name evidence="2" type="ORF">AADG42_05605</name>
</gene>
<name>A0ABZ3FN01_9ACTN</name>
<feature type="region of interest" description="Disordered" evidence="1">
    <location>
        <begin position="139"/>
        <end position="176"/>
    </location>
</feature>
<reference evidence="2 3" key="1">
    <citation type="submission" date="2024-04" db="EMBL/GenBank/DDBJ databases">
        <title>Isolation of an actinomycete strain from pig manure.</title>
        <authorList>
            <person name="Gong T."/>
            <person name="Yu Z."/>
            <person name="An M."/>
            <person name="Wei C."/>
            <person name="Yang W."/>
            <person name="Liu L."/>
        </authorList>
    </citation>
    <scope>NUCLEOTIDE SEQUENCE [LARGE SCALE GENOMIC DNA]</scope>
    <source>
        <strain evidence="2 3">ZF39</strain>
    </source>
</reference>
<protein>
    <recommendedName>
        <fullName evidence="4">Scaffolding protein</fullName>
    </recommendedName>
</protein>
<dbReference type="EMBL" id="CP154795">
    <property type="protein sequence ID" value="XAN06807.1"/>
    <property type="molecule type" value="Genomic_DNA"/>
</dbReference>
<feature type="compositionally biased region" description="Basic and acidic residues" evidence="1">
    <location>
        <begin position="15"/>
        <end position="27"/>
    </location>
</feature>
<dbReference type="Proteomes" id="UP001442841">
    <property type="component" value="Chromosome"/>
</dbReference>
<organism evidence="2 3">
    <name type="scientific">Ammonicoccus fulvus</name>
    <dbReference type="NCBI Taxonomy" id="3138240"/>
    <lineage>
        <taxon>Bacteria</taxon>
        <taxon>Bacillati</taxon>
        <taxon>Actinomycetota</taxon>
        <taxon>Actinomycetes</taxon>
        <taxon>Propionibacteriales</taxon>
        <taxon>Propionibacteriaceae</taxon>
        <taxon>Ammonicoccus</taxon>
    </lineage>
</organism>
<evidence type="ECO:0000313" key="2">
    <source>
        <dbReference type="EMBL" id="XAN06807.1"/>
    </source>
</evidence>
<proteinExistence type="predicted"/>
<evidence type="ECO:0008006" key="4">
    <source>
        <dbReference type="Google" id="ProtNLM"/>
    </source>
</evidence>
<dbReference type="RefSeq" id="WP_425308240.1">
    <property type="nucleotide sequence ID" value="NZ_CP154795.1"/>
</dbReference>
<accession>A0ABZ3FN01</accession>
<sequence>MTVDMKPTEDDRELTDETDHEPERDDQAPEQDQADLDADDDGGADGTTDRRLHKVRSEARNLRDRLKTSEATTATVTAERDALAKQVADLRRQLVAQAAGISPDAFAKIGADPAEFIAEDGSVDTHAARQAVADFTRALGIVPGTPRQGPGGGGLAGSQESEHAPSSLADALRPRR</sequence>
<feature type="region of interest" description="Disordered" evidence="1">
    <location>
        <begin position="1"/>
        <end position="73"/>
    </location>
</feature>
<feature type="compositionally biased region" description="Basic and acidic residues" evidence="1">
    <location>
        <begin position="47"/>
        <end position="68"/>
    </location>
</feature>
<evidence type="ECO:0000256" key="1">
    <source>
        <dbReference type="SAM" id="MobiDB-lite"/>
    </source>
</evidence>
<evidence type="ECO:0000313" key="3">
    <source>
        <dbReference type="Proteomes" id="UP001442841"/>
    </source>
</evidence>